<sequence length="477" mass="54476">MLAYYTSVANSIGGVCRLPRGGSVCLHSLLLLILVSAVTVGSLFNALYFYYPSFNKLNPPSLGKNPFFELGDVEEHNNQVEAKLKQCAEWGLLRNTSEPLPRLSEQEEGELIARGCGTNETTVVILSSAWFTITYTGAVMTGEVVYAQSVISTLNANHYSYLFSSLGYDNHDMRKTVEWWHKYRDNVRMVMADPEQIDVCWNMDWQKCLKTTGNENGIPAWKILGFWYWDDPGNVLGADFTLSPSPHNPNHLLSYSIEPVCRQLSSLLPSDRAHPSQAYLLAKQMHYLDNSSLFSWTLIALKGLEETFGIKVVGGIREDDEETKKEFEKLGLKNLGELDQMEFYRQIARSFVLVGVGRPRISPSPWDALCVGVPFINPILTWDEHDPDNRTKWHAQQWRMTDLEPPYVYHVPAHNIAAFYAAVKAARENPIESYIPKYMQWDFVMRRMGEVLEDDWRGRAEKLLEEWLKNGGRTFLL</sequence>
<organism evidence="1 2">
    <name type="scientific">Cryptococcus depauperatus CBS 7841</name>
    <dbReference type="NCBI Taxonomy" id="1295531"/>
    <lineage>
        <taxon>Eukaryota</taxon>
        <taxon>Fungi</taxon>
        <taxon>Dikarya</taxon>
        <taxon>Basidiomycota</taxon>
        <taxon>Agaricomycotina</taxon>
        <taxon>Tremellomycetes</taxon>
        <taxon>Tremellales</taxon>
        <taxon>Cryptococcaceae</taxon>
        <taxon>Cryptococcus</taxon>
    </lineage>
</organism>
<dbReference type="KEGG" id="cdep:91086838"/>
<dbReference type="VEuPathDB" id="FungiDB:L203_03993"/>
<dbReference type="GeneID" id="91086838"/>
<reference evidence="1" key="1">
    <citation type="submission" date="2016-06" db="EMBL/GenBank/DDBJ databases">
        <authorList>
            <person name="Cuomo C."/>
            <person name="Litvintseva A."/>
            <person name="Heitman J."/>
            <person name="Chen Y."/>
            <person name="Sun S."/>
            <person name="Springer D."/>
            <person name="Dromer F."/>
            <person name="Young S."/>
            <person name="Zeng Q."/>
            <person name="Chapman S."/>
            <person name="Gujja S."/>
            <person name="Saif S."/>
            <person name="Birren B."/>
        </authorList>
    </citation>
    <scope>NUCLEOTIDE SEQUENCE</scope>
    <source>
        <strain evidence="1">CBS 7841</strain>
    </source>
</reference>
<evidence type="ECO:0000313" key="2">
    <source>
        <dbReference type="Proteomes" id="UP000094043"/>
    </source>
</evidence>
<dbReference type="EMBL" id="CP143786">
    <property type="protein sequence ID" value="WVN87446.1"/>
    <property type="molecule type" value="Genomic_DNA"/>
</dbReference>
<reference evidence="1" key="2">
    <citation type="journal article" date="2022" name="Elife">
        <title>Obligate sexual reproduction of a homothallic fungus closely related to the Cryptococcus pathogenic species complex.</title>
        <authorList>
            <person name="Passer A.R."/>
            <person name="Clancey S.A."/>
            <person name="Shea T."/>
            <person name="David-Palma M."/>
            <person name="Averette A.F."/>
            <person name="Boekhout T."/>
            <person name="Porcel B.M."/>
            <person name="Nowrousian M."/>
            <person name="Cuomo C.A."/>
            <person name="Sun S."/>
            <person name="Heitman J."/>
            <person name="Coelho M.A."/>
        </authorList>
    </citation>
    <scope>NUCLEOTIDE SEQUENCE</scope>
    <source>
        <strain evidence="1">CBS 7841</strain>
    </source>
</reference>
<dbReference type="AlphaFoldDB" id="A0A1E3IDP8"/>
<dbReference type="RefSeq" id="XP_066068146.1">
    <property type="nucleotide sequence ID" value="XM_066212049.1"/>
</dbReference>
<keyword evidence="2" id="KW-1185">Reference proteome</keyword>
<gene>
    <name evidence="1" type="ORF">L203_102627</name>
</gene>
<accession>A0A1E3IDP8</accession>
<proteinExistence type="predicted"/>
<dbReference type="Proteomes" id="UP000094043">
    <property type="component" value="Chromosome 3"/>
</dbReference>
<evidence type="ECO:0000313" key="1">
    <source>
        <dbReference type="EMBL" id="WVN87446.1"/>
    </source>
</evidence>
<dbReference type="OrthoDB" id="2113294at2759"/>
<protein>
    <submittedName>
        <fullName evidence="1">Uncharacterized protein</fullName>
    </submittedName>
</protein>
<name>A0A1E3IDP8_9TREE</name>
<reference evidence="1" key="3">
    <citation type="submission" date="2024-01" db="EMBL/GenBank/DDBJ databases">
        <authorList>
            <person name="Coelho M.A."/>
            <person name="David-Palma M."/>
            <person name="Shea T."/>
            <person name="Sun S."/>
            <person name="Cuomo C.A."/>
            <person name="Heitman J."/>
        </authorList>
    </citation>
    <scope>NUCLEOTIDE SEQUENCE</scope>
    <source>
        <strain evidence="1">CBS 7841</strain>
    </source>
</reference>